<dbReference type="PROSITE" id="PS51657">
    <property type="entry name" value="PSRV_HELICASE"/>
    <property type="match status" value="1"/>
</dbReference>
<feature type="domain" description="OTU" evidence="12">
    <location>
        <begin position="683"/>
        <end position="777"/>
    </location>
</feature>
<proteinExistence type="predicted"/>
<evidence type="ECO:0000259" key="12">
    <source>
        <dbReference type="PROSITE" id="PS50802"/>
    </source>
</evidence>
<name>A0A6B9KG99_9VIRU</name>
<dbReference type="GO" id="GO:0003968">
    <property type="term" value="F:RNA-directed RNA polymerase activity"/>
    <property type="evidence" value="ECO:0007669"/>
    <property type="project" value="UniProtKB-KW"/>
</dbReference>
<dbReference type="Pfam" id="PF01660">
    <property type="entry name" value="Vmethyltransf"/>
    <property type="match status" value="1"/>
</dbReference>
<evidence type="ECO:0000256" key="1">
    <source>
        <dbReference type="ARBA" id="ARBA00013540"/>
    </source>
</evidence>
<evidence type="ECO:0000256" key="7">
    <source>
        <dbReference type="ARBA" id="ARBA00022840"/>
    </source>
</evidence>
<dbReference type="Pfam" id="PF00978">
    <property type="entry name" value="RdRP_2"/>
    <property type="match status" value="1"/>
</dbReference>
<feature type="domain" description="RdRp catalytic" evidence="11">
    <location>
        <begin position="2449"/>
        <end position="2562"/>
    </location>
</feature>
<dbReference type="SUPFAM" id="SSF56672">
    <property type="entry name" value="DNA/RNA polymerases"/>
    <property type="match status" value="1"/>
</dbReference>
<dbReference type="PROSITE" id="PS50802">
    <property type="entry name" value="OTU"/>
    <property type="match status" value="1"/>
</dbReference>
<evidence type="ECO:0000256" key="4">
    <source>
        <dbReference type="ARBA" id="ARBA00022695"/>
    </source>
</evidence>
<dbReference type="InterPro" id="IPR002588">
    <property type="entry name" value="Alphavirus-like_MT_dom"/>
</dbReference>
<dbReference type="GO" id="GO:0003723">
    <property type="term" value="F:RNA binding"/>
    <property type="evidence" value="ECO:0007669"/>
    <property type="project" value="InterPro"/>
</dbReference>
<evidence type="ECO:0000256" key="6">
    <source>
        <dbReference type="ARBA" id="ARBA00022801"/>
    </source>
</evidence>
<dbReference type="SUPFAM" id="SSF52540">
    <property type="entry name" value="P-loop containing nucleoside triphosphate hydrolases"/>
    <property type="match status" value="2"/>
</dbReference>
<feature type="domain" description="(+)RNA virus helicase C-terminal" evidence="13">
    <location>
        <begin position="1803"/>
        <end position="2129"/>
    </location>
</feature>
<dbReference type="PROSITE" id="PS50507">
    <property type="entry name" value="RDRP_SSRNA_POS"/>
    <property type="match status" value="1"/>
</dbReference>
<dbReference type="InterPro" id="IPR043502">
    <property type="entry name" value="DNA/RNA_pol_sf"/>
</dbReference>
<evidence type="ECO:0000256" key="5">
    <source>
        <dbReference type="ARBA" id="ARBA00022741"/>
    </source>
</evidence>
<protein>
    <recommendedName>
        <fullName evidence="1">Replicase large subunit</fullName>
    </recommendedName>
</protein>
<evidence type="ECO:0000256" key="9">
    <source>
        <dbReference type="ARBA" id="ARBA00047984"/>
    </source>
</evidence>
<dbReference type="GO" id="GO:0016787">
    <property type="term" value="F:hydrolase activity"/>
    <property type="evidence" value="ECO:0007669"/>
    <property type="project" value="UniProtKB-KW"/>
</dbReference>
<evidence type="ECO:0000256" key="3">
    <source>
        <dbReference type="ARBA" id="ARBA00022679"/>
    </source>
</evidence>
<evidence type="ECO:0000256" key="10">
    <source>
        <dbReference type="SAM" id="MobiDB-lite"/>
    </source>
</evidence>
<dbReference type="GO" id="GO:0008174">
    <property type="term" value="F:mRNA methyltransferase activity"/>
    <property type="evidence" value="ECO:0007669"/>
    <property type="project" value="UniProtKB-UniRule"/>
</dbReference>
<dbReference type="EMBL" id="MN661103">
    <property type="protein sequence ID" value="QHA33734.1"/>
    <property type="molecule type" value="Genomic_RNA"/>
</dbReference>
<dbReference type="PROSITE" id="PS51743">
    <property type="entry name" value="ALPHAVIRUS_MT"/>
    <property type="match status" value="1"/>
</dbReference>
<dbReference type="InterPro" id="IPR003323">
    <property type="entry name" value="OTU_dom"/>
</dbReference>
<reference evidence="15" key="1">
    <citation type="submission" date="2019-10" db="EMBL/GenBank/DDBJ databases">
        <authorList>
            <person name="Nitsche A."/>
            <person name="Hankeln T."/>
            <person name="Acosta O."/>
            <person name="Velez I.D."/>
            <person name="Schiemann D.J."/>
        </authorList>
    </citation>
    <scope>NUCLEOTIDE SEQUENCE</scope>
    <source>
        <strain evidence="15">Cx 1773-8</strain>
    </source>
</reference>
<keyword evidence="4" id="KW-0548">Nucleotidyltransferase</keyword>
<dbReference type="GO" id="GO:0006351">
    <property type="term" value="P:DNA-templated transcription"/>
    <property type="evidence" value="ECO:0007669"/>
    <property type="project" value="InterPro"/>
</dbReference>
<evidence type="ECO:0000313" key="15">
    <source>
        <dbReference type="EMBL" id="QHA33734.1"/>
    </source>
</evidence>
<keyword evidence="8" id="KW-0693">Viral RNA replication</keyword>
<dbReference type="GO" id="GO:0005524">
    <property type="term" value="F:ATP binding"/>
    <property type="evidence" value="ECO:0007669"/>
    <property type="project" value="UniProtKB-KW"/>
</dbReference>
<feature type="region of interest" description="Disordered" evidence="10">
    <location>
        <begin position="862"/>
        <end position="894"/>
    </location>
</feature>
<feature type="region of interest" description="Disordered" evidence="10">
    <location>
        <begin position="1359"/>
        <end position="1397"/>
    </location>
</feature>
<dbReference type="GO" id="GO:0016556">
    <property type="term" value="P:mRNA modification"/>
    <property type="evidence" value="ECO:0007669"/>
    <property type="project" value="InterPro"/>
</dbReference>
<organism evidence="15">
    <name type="scientific">Atrato Virga-like virus 1</name>
    <dbReference type="NCBI Taxonomy" id="2689340"/>
    <lineage>
        <taxon>Viruses</taxon>
        <taxon>Riboviria</taxon>
        <taxon>Orthornavirae</taxon>
        <taxon>Kitrinoviricota</taxon>
        <taxon>Alsuviricetes</taxon>
        <taxon>Martellivirales</taxon>
        <taxon>Virgaviridae</taxon>
    </lineage>
</organism>
<dbReference type="GO" id="GO:0006396">
    <property type="term" value="P:RNA processing"/>
    <property type="evidence" value="ECO:0007669"/>
    <property type="project" value="InterPro"/>
</dbReference>
<dbReference type="InterPro" id="IPR007094">
    <property type="entry name" value="RNA-dir_pol_PSvirus"/>
</dbReference>
<keyword evidence="2" id="KW-0696">RNA-directed RNA polymerase</keyword>
<evidence type="ECO:0000259" key="14">
    <source>
        <dbReference type="PROSITE" id="PS51743"/>
    </source>
</evidence>
<evidence type="ECO:0000259" key="11">
    <source>
        <dbReference type="PROSITE" id="PS50507"/>
    </source>
</evidence>
<evidence type="ECO:0000256" key="8">
    <source>
        <dbReference type="ARBA" id="ARBA00022953"/>
    </source>
</evidence>
<keyword evidence="6" id="KW-0378">Hydrolase</keyword>
<evidence type="ECO:0000259" key="13">
    <source>
        <dbReference type="PROSITE" id="PS51657"/>
    </source>
</evidence>
<keyword evidence="3" id="KW-0808">Transferase</keyword>
<dbReference type="GO" id="GO:0003724">
    <property type="term" value="F:RNA helicase activity"/>
    <property type="evidence" value="ECO:0007669"/>
    <property type="project" value="UniProtKB-EC"/>
</dbReference>
<accession>A0A6B9KG99</accession>
<feature type="region of interest" description="Disordered" evidence="10">
    <location>
        <begin position="1452"/>
        <end position="1474"/>
    </location>
</feature>
<dbReference type="InterPro" id="IPR027417">
    <property type="entry name" value="P-loop_NTPase"/>
</dbReference>
<sequence length="2706" mass="301695">MFHVDRRLPPIALSEFILIAAFTSARIGADPVAARADNVETLTQLCKMAGVCVEDVAAEAARKQLDKCMHMPESFLNDAIRPLMPSDKKRFIIPYVMDTTQVAALQLAFPELNVCVNGKVSHSHPYAAAATLASEELILRKLNYDESAAVEAGYTAAIVDVGANYPRHAKNGRLSIHCCVPIIDVRDSARETTRIEVLRQLTRRSKLSAATANAYLTRARPTRVRCFSRAQNCDVRAPAMMFVHSQYDVPMTDLQDMFDAHQPRVAISVLNFIPAIFYETAGKCDVLGVEFRRDVDNDRVSFDFMNDSSMGYSHTLSNLKEIYATQVVVTKKGRTYLVERFVRGSALFLQYTYCEVKPETMSFAASFSFWNSACDSTVVLATWEYDAARFASSKFRTQANPVMNFKRKYVTVDRRFYDLLYSHCIRSGDKSFNFNEVFSAALTFNSKMCINGNDIRAVNRVSSVDLVHAVVAIYSIAYRDRFEAGKSIEAYTTAEKLKRGDRHVGVTNFFGAAFKAMANRGFFDSIKESWNHLLDAMAKVYGVSELDATMFQSVRAVRFSEFITIHGRFDDSPTEIDSVDVKEVNVRVSPNGLLQEVVGIIRNKVAQDTVTKNVDDPRVEGDLPPAPATAPIDPWNIVTPIVTNKNLRYAKTEFHRRNSKKTPANSSRLTVSRKEGAVCTADLELIPMPPDGHCVYHSLGAFVGLRQDEMRHLLYYASEEKDETMLLMDGSFAGWGTTDAVTTFSVLYNCRVCVHVIQDGIQYNTLCYTHNDVPASAPVRHIRWATVGSSGHVDVLCARGESPLLPDLLASRLKEQRRQESADAVGPCPAKVEAAAQPASTIDPLELSVDFEWDDLSDVQLFPPHDVEEPKPPASVSQEEPKPTATASQEELVLPPPVPDRHQLAYVEQDDFIARYGLDPVFKAVPFGASEFMWFDLASFATSIGGDDRFENLMQLSVYPLALHYDLDGVFSLFPGKKIAFFSNSCDLPSSLAEVAPKMVVGEEYDVIVSTEFFVPQDALRPRDAFIVRVENFTASPPEIPGFTKTMFRGKFSALTDMSAFFLYCAAGKKVRVSNWHMEMVRSLNHTINNRPAYTLEELRLMVKPLAAGGVIDALDSIVDCAEHIEPAPDCARCIFLNTETSPLVVQSLWFNARTAVLKKARAITEGGTEPFFPPKRLSRAIIHYLQYEKKRTQKTGFTADGVCSYSDVDRHTLLRAYDRATNSYAQRAIDISAPGVHKVECGAVDSGKVVHAETYGVVSKLTVSFSGAKTSSSVLENNTRFAPQHVDIRRTHVNAVISDVGSKVRDVAVSTTSEVEVVVFGERNRVTPNFTRAVKMVHSGTQTQGFAGVTRAEVRAANEFTSEPEQSSESATQLIPGKPQTTAPTQPPPDPTVSLAESVSAATLSTGVSASVASKRPASASESASVLTSAQESVASSVSATTVDSVAPLLVSKEPSGPAKSAKPDGKKSLAKKVNSAVQRFRQRVALGSSDTSSTSEFEAFKRNNEGYDQVLTSAQIRAMLPIDAVSDVLAVEDRWLNFPWHTKIHLTCVDASGTAFPESFVKRFRCRKLSCLPAAGFRRLTDTLHCNAAMLEFVLIFDGRANESVFRSFLRGLPENCARVSVEIDALLSESAICDALLETKQRVCLVAQKHRSWSAVLARVNPDVPRIAPISVPLAFPRVSSQELGYQRNPTWIQTKTRDDAYKNSMIEFLHITKHADEFNKQTFRRMQLDAKNGPVDGQLESLRSEGIYVFDNRPDRLRFLGTDPHRKYSHAYSPSTDAYVQWDEKAKRFVTNDKFVLTSRFTETMLSQQIYSNLRDVPIMKQNRPILDWINGPPGCGKTYTILQTAKISPSRLSGQDLILSMTKEGREAIIKALLISYPELGPDVIGTHVRTVASVLVNGSKISYDRVLMDEALMAHAGTIGYVAALTDASTILIIGDVNQIPFVDRDHMCELRYYSPACFADISSVLEITYRCPIDVTYALHELYPGLCTKSTVSVSMLRKPYSSEKAAIRKDLVDCLYLVHFQADKDNLIREGYGVGRGSKVLTIHEAQGLTFKHVVCVRTNSKALALYDKTEYAVVAISRHTLSFVYYSDQSDAITKLIARAKLSDSELCTWNAPRLVAAQAKLSPKRKAGGVLEETGLLYTEEQYLTRDFAETDENLTYGLPHDTHMPLRPHVPHRVTRCLTRVPTWKGAAEKDVAYLQAFYDSLMPGVASRDYAWDQIMMEGEDTYLRCTNISVYPHKGIYKAPTYGTLRPRLRTIMQKRKVRSQKESLLGAIKRNLNAPELANPSLCPEEIGRALFVNFERSGIDPLKRHIYQAYRDDPVDISSPVIATWLEKQPPGRRAQIVSDLPLHLRPYNDFRYMVKTEVKPQLTPAASDVYPSVQTIIYNEPSVNAIFCPIFNVLFDRLISVLHPKILLLSGLSKVDFEKEINTRITPELVASVRAVENDFSKYDKAQAAALRKVEQLLWDALGLPRDLADIWDRSRKKSIVRDRDGGIRFETEYQRKSGEATTFSGNTFVAICVVLGIFDIDDILLVLAAGDDTLIFLKDGTVVSDSARLIADLFNLECKLLDRYRIPYFCSAFIIPTQFWIYVVPDPFKFVTKLGRHDMKNYAHVEEYRVSCLDTMQSLFNSEVSQGLSLAVLERYGGYFGDMSKLQSVIRTLCHDPDLFASLFLHDRGVKLFEPPQKVKEKHVTAELL</sequence>
<dbReference type="Gene3D" id="3.40.50.300">
    <property type="entry name" value="P-loop containing nucleotide triphosphate hydrolases"/>
    <property type="match status" value="2"/>
</dbReference>
<dbReference type="Pfam" id="PF01443">
    <property type="entry name" value="Viral_helicase1"/>
    <property type="match status" value="1"/>
</dbReference>
<feature type="domain" description="Alphavirus-like MT" evidence="14">
    <location>
        <begin position="115"/>
        <end position="323"/>
    </location>
</feature>
<keyword evidence="7" id="KW-0067">ATP-binding</keyword>
<feature type="compositionally biased region" description="Polar residues" evidence="10">
    <location>
        <begin position="1360"/>
        <end position="1374"/>
    </location>
</feature>
<dbReference type="InterPro" id="IPR027351">
    <property type="entry name" value="(+)RNA_virus_helicase_core_dom"/>
</dbReference>
<evidence type="ECO:0000256" key="2">
    <source>
        <dbReference type="ARBA" id="ARBA00022484"/>
    </source>
</evidence>
<dbReference type="InterPro" id="IPR001788">
    <property type="entry name" value="RNA-dep_RNA_pol_alsuvir"/>
</dbReference>
<comment type="catalytic activity">
    <reaction evidence="9">
        <text>ATP + H2O = ADP + phosphate + H(+)</text>
        <dbReference type="Rhea" id="RHEA:13065"/>
        <dbReference type="ChEBI" id="CHEBI:15377"/>
        <dbReference type="ChEBI" id="CHEBI:15378"/>
        <dbReference type="ChEBI" id="CHEBI:30616"/>
        <dbReference type="ChEBI" id="CHEBI:43474"/>
        <dbReference type="ChEBI" id="CHEBI:456216"/>
        <dbReference type="EC" id="3.6.4.13"/>
    </reaction>
</comment>
<keyword evidence="5" id="KW-0547">Nucleotide-binding</keyword>
<dbReference type="GO" id="GO:0039694">
    <property type="term" value="P:viral RNA genome replication"/>
    <property type="evidence" value="ECO:0007669"/>
    <property type="project" value="InterPro"/>
</dbReference>